<evidence type="ECO:0000256" key="12">
    <source>
        <dbReference type="ARBA" id="ARBA00045821"/>
    </source>
</evidence>
<keyword evidence="4" id="KW-0221">Differentiation</keyword>
<dbReference type="Gene3D" id="1.10.30.10">
    <property type="entry name" value="High mobility group box domain"/>
    <property type="match status" value="1"/>
</dbReference>
<evidence type="ECO:0000256" key="8">
    <source>
        <dbReference type="ARBA" id="ARBA00023125"/>
    </source>
</evidence>
<reference evidence="16" key="1">
    <citation type="submission" date="2023-08" db="EMBL/GenBank/DDBJ databases">
        <authorList>
            <person name="Alioto T."/>
            <person name="Alioto T."/>
            <person name="Gomez Garrido J."/>
        </authorList>
    </citation>
    <scope>NUCLEOTIDE SEQUENCE</scope>
</reference>
<protein>
    <recommendedName>
        <fullName evidence="3">Sex-determining region Y protein</fullName>
    </recommendedName>
    <alternativeName>
        <fullName evidence="11">Testis-determining factor</fullName>
    </alternativeName>
</protein>
<evidence type="ECO:0000256" key="13">
    <source>
        <dbReference type="PROSITE-ProRule" id="PRU00267"/>
    </source>
</evidence>
<evidence type="ECO:0000259" key="15">
    <source>
        <dbReference type="PROSITE" id="PS50118"/>
    </source>
</evidence>
<sequence>MDGLAEKSCPGRGLRGPDPQMAASDLSHNACSDQFQPSVGVGDGVRTFENRSTSAATHDKLEDGKPSSSSTSLHQPVLHRHMSEELRGDGGGEMGGVRTDTPPFGSQQAGVAVEIPLQCTEYGDAVKLKPAYFTADPSASLEGGGGKVDPVTSSSTIQPPKKAVFQLQPYQSKNGHIKRPMNAYMVWSRIRRCIVKEQNPGVRVTSAELGHEWSKLSEEEKRPYFEIANKQKQMHQQRFPDYEYCPQSKKRLLASEQRVGHDVDLSAFRRVIPSCSEFQDPNRDARRSTIPHSAGFCFCQSYQYIPMDFCPSVKIHFASRIFNRYPNTYSTMKKERDHSYNHPERKESDLAPLYDTEQQDDCEANNSHEVMLDSTTTPDSLELTDNSISQQLSSNDTMNSSSDEYVDVVGLP</sequence>
<keyword evidence="7" id="KW-0805">Transcription regulation</keyword>
<accession>A0AAV1FS48</accession>
<dbReference type="GO" id="GO:0016607">
    <property type="term" value="C:nuclear speck"/>
    <property type="evidence" value="ECO:0007669"/>
    <property type="project" value="UniProtKB-SubCell"/>
</dbReference>
<evidence type="ECO:0000313" key="16">
    <source>
        <dbReference type="EMBL" id="CAJ1063614.1"/>
    </source>
</evidence>
<comment type="similarity">
    <text evidence="2">Belongs to the SRY family.</text>
</comment>
<dbReference type="InterPro" id="IPR036910">
    <property type="entry name" value="HMG_box_dom_sf"/>
</dbReference>
<dbReference type="Pfam" id="PF00505">
    <property type="entry name" value="HMG_box"/>
    <property type="match status" value="1"/>
</dbReference>
<evidence type="ECO:0000256" key="5">
    <source>
        <dbReference type="ARBA" id="ARBA00022860"/>
    </source>
</evidence>
<evidence type="ECO:0000256" key="11">
    <source>
        <dbReference type="ARBA" id="ARBA00032498"/>
    </source>
</evidence>
<keyword evidence="9" id="KW-0010">Activator</keyword>
<evidence type="ECO:0000256" key="6">
    <source>
        <dbReference type="ARBA" id="ARBA00022928"/>
    </source>
</evidence>
<evidence type="ECO:0000256" key="14">
    <source>
        <dbReference type="SAM" id="MobiDB-lite"/>
    </source>
</evidence>
<dbReference type="EMBL" id="OY660872">
    <property type="protein sequence ID" value="CAJ1063614.1"/>
    <property type="molecule type" value="Genomic_DNA"/>
</dbReference>
<evidence type="ECO:0000256" key="4">
    <source>
        <dbReference type="ARBA" id="ARBA00022782"/>
    </source>
</evidence>
<feature type="domain" description="HMG box" evidence="15">
    <location>
        <begin position="177"/>
        <end position="243"/>
    </location>
</feature>
<keyword evidence="8 13" id="KW-0238">DNA-binding</keyword>
<dbReference type="GO" id="GO:0000978">
    <property type="term" value="F:RNA polymerase II cis-regulatory region sequence-specific DNA binding"/>
    <property type="evidence" value="ECO:0007669"/>
    <property type="project" value="TreeGrafter"/>
</dbReference>
<keyword evidence="17" id="KW-1185">Reference proteome</keyword>
<evidence type="ECO:0000313" key="17">
    <source>
        <dbReference type="Proteomes" id="UP001178508"/>
    </source>
</evidence>
<feature type="region of interest" description="Disordered" evidence="14">
    <location>
        <begin position="1"/>
        <end position="78"/>
    </location>
</feature>
<feature type="region of interest" description="Disordered" evidence="14">
    <location>
        <begin position="137"/>
        <end position="157"/>
    </location>
</feature>
<dbReference type="SMART" id="SM00398">
    <property type="entry name" value="HMG"/>
    <property type="match status" value="1"/>
</dbReference>
<evidence type="ECO:0000256" key="10">
    <source>
        <dbReference type="ARBA" id="ARBA00023163"/>
    </source>
</evidence>
<feature type="compositionally biased region" description="Polar residues" evidence="14">
    <location>
        <begin position="373"/>
        <end position="403"/>
    </location>
</feature>
<dbReference type="Proteomes" id="UP001178508">
    <property type="component" value="Chromosome 9"/>
</dbReference>
<comment type="function">
    <text evidence="12">Transcriptional regulator that controls a genetic switch in male development. It is necessary and sufficient for initiating male sex determination by directing the development of supporting cell precursors (pre-Sertoli cells) as Sertoli rather than granulosa cells. Involved in different aspects of gene regulation including promoter activation or repression. Binds to the DNA consensus sequence 5'-[AT]AACAA[AT]-3'. SRY HMG box recognizes DNA by partial intercalation in the minor groove and promotes DNA bending. Also involved in pre-mRNA splicing. In male adult brain involved in the maintenance of motor functions of dopaminergic neurons.</text>
</comment>
<name>A0AAV1FS48_XYRNO</name>
<dbReference type="SUPFAM" id="SSF47095">
    <property type="entry name" value="HMG-box"/>
    <property type="match status" value="1"/>
</dbReference>
<dbReference type="InterPro" id="IPR009071">
    <property type="entry name" value="HMG_box_dom"/>
</dbReference>
<comment type="subcellular location">
    <subcellularLocation>
        <location evidence="1">Nucleus speckle</location>
    </subcellularLocation>
</comment>
<gene>
    <name evidence="16" type="ORF">XNOV1_A028843</name>
</gene>
<feature type="region of interest" description="Disordered" evidence="14">
    <location>
        <begin position="373"/>
        <end position="412"/>
    </location>
</feature>
<dbReference type="InterPro" id="IPR050140">
    <property type="entry name" value="SRY-related_HMG-box_TF-like"/>
</dbReference>
<dbReference type="GO" id="GO:0005516">
    <property type="term" value="F:calmodulin binding"/>
    <property type="evidence" value="ECO:0007669"/>
    <property type="project" value="UniProtKB-KW"/>
</dbReference>
<dbReference type="AlphaFoldDB" id="A0AAV1FS48"/>
<feature type="DNA-binding region" description="HMG box" evidence="13">
    <location>
        <begin position="177"/>
        <end position="243"/>
    </location>
</feature>
<keyword evidence="13" id="KW-0539">Nucleus</keyword>
<feature type="region of interest" description="Disordered" evidence="14">
    <location>
        <begin position="333"/>
        <end position="352"/>
    </location>
</feature>
<feature type="compositionally biased region" description="Basic and acidic residues" evidence="14">
    <location>
        <begin position="333"/>
        <end position="349"/>
    </location>
</feature>
<dbReference type="PROSITE" id="PS50118">
    <property type="entry name" value="HMG_BOX_2"/>
    <property type="match status" value="1"/>
</dbReference>
<dbReference type="PANTHER" id="PTHR10270:SF161">
    <property type="entry name" value="SEX-DETERMINING REGION Y PROTEIN"/>
    <property type="match status" value="1"/>
</dbReference>
<evidence type="ECO:0000256" key="7">
    <source>
        <dbReference type="ARBA" id="ARBA00023015"/>
    </source>
</evidence>
<evidence type="ECO:0000256" key="3">
    <source>
        <dbReference type="ARBA" id="ARBA00019052"/>
    </source>
</evidence>
<keyword evidence="6" id="KW-0726">Sexual differentiation</keyword>
<proteinExistence type="inferred from homology"/>
<dbReference type="GO" id="GO:0007548">
    <property type="term" value="P:sex differentiation"/>
    <property type="evidence" value="ECO:0007669"/>
    <property type="project" value="UniProtKB-KW"/>
</dbReference>
<evidence type="ECO:0000256" key="1">
    <source>
        <dbReference type="ARBA" id="ARBA00004324"/>
    </source>
</evidence>
<keyword evidence="10" id="KW-0804">Transcription</keyword>
<evidence type="ECO:0000256" key="9">
    <source>
        <dbReference type="ARBA" id="ARBA00023159"/>
    </source>
</evidence>
<evidence type="ECO:0000256" key="2">
    <source>
        <dbReference type="ARBA" id="ARBA00005998"/>
    </source>
</evidence>
<dbReference type="PANTHER" id="PTHR10270">
    <property type="entry name" value="SOX TRANSCRIPTION FACTOR"/>
    <property type="match status" value="1"/>
</dbReference>
<dbReference type="GO" id="GO:0030154">
    <property type="term" value="P:cell differentiation"/>
    <property type="evidence" value="ECO:0007669"/>
    <property type="project" value="UniProtKB-KW"/>
</dbReference>
<keyword evidence="5" id="KW-0112">Calmodulin-binding</keyword>
<organism evidence="16 17">
    <name type="scientific">Xyrichtys novacula</name>
    <name type="common">Pearly razorfish</name>
    <name type="synonym">Hemipteronotus novacula</name>
    <dbReference type="NCBI Taxonomy" id="13765"/>
    <lineage>
        <taxon>Eukaryota</taxon>
        <taxon>Metazoa</taxon>
        <taxon>Chordata</taxon>
        <taxon>Craniata</taxon>
        <taxon>Vertebrata</taxon>
        <taxon>Euteleostomi</taxon>
        <taxon>Actinopterygii</taxon>
        <taxon>Neopterygii</taxon>
        <taxon>Teleostei</taxon>
        <taxon>Neoteleostei</taxon>
        <taxon>Acanthomorphata</taxon>
        <taxon>Eupercaria</taxon>
        <taxon>Labriformes</taxon>
        <taxon>Labridae</taxon>
        <taxon>Xyrichtys</taxon>
    </lineage>
</organism>
<dbReference type="GO" id="GO:0001228">
    <property type="term" value="F:DNA-binding transcription activator activity, RNA polymerase II-specific"/>
    <property type="evidence" value="ECO:0007669"/>
    <property type="project" value="TreeGrafter"/>
</dbReference>
<feature type="compositionally biased region" description="Polar residues" evidence="14">
    <location>
        <begin position="26"/>
        <end position="37"/>
    </location>
</feature>